<dbReference type="AlphaFoldDB" id="H3BAA9"/>
<reference evidence="4" key="3">
    <citation type="submission" date="2025-09" db="UniProtKB">
        <authorList>
            <consortium name="Ensembl"/>
        </authorList>
    </citation>
    <scope>IDENTIFICATION</scope>
</reference>
<dbReference type="PROSITE" id="PS50082">
    <property type="entry name" value="WD_REPEATS_2"/>
    <property type="match status" value="4"/>
</dbReference>
<evidence type="ECO:0000256" key="2">
    <source>
        <dbReference type="ARBA" id="ARBA00022737"/>
    </source>
</evidence>
<dbReference type="InterPro" id="IPR001680">
    <property type="entry name" value="WD40_rpt"/>
</dbReference>
<dbReference type="InterPro" id="IPR036322">
    <property type="entry name" value="WD40_repeat_dom_sf"/>
</dbReference>
<dbReference type="InterPro" id="IPR020472">
    <property type="entry name" value="WD40_PAC1"/>
</dbReference>
<feature type="repeat" description="WD" evidence="3">
    <location>
        <begin position="173"/>
        <end position="207"/>
    </location>
</feature>
<dbReference type="CDD" id="cd00200">
    <property type="entry name" value="WD40"/>
    <property type="match status" value="1"/>
</dbReference>
<protein>
    <submittedName>
        <fullName evidence="4">WD repeat domain 31</fullName>
    </submittedName>
</protein>
<dbReference type="GeneTree" id="ENSGT00910000144273"/>
<keyword evidence="2" id="KW-0677">Repeat</keyword>
<dbReference type="SUPFAM" id="SSF50978">
    <property type="entry name" value="WD40 repeat-like"/>
    <property type="match status" value="1"/>
</dbReference>
<dbReference type="Gene3D" id="2.130.10.10">
    <property type="entry name" value="YVTN repeat-like/Quinoprotein amine dehydrogenase"/>
    <property type="match status" value="2"/>
</dbReference>
<dbReference type="PRINTS" id="PR00320">
    <property type="entry name" value="GPROTEINBRPT"/>
</dbReference>
<dbReference type="InParanoid" id="H3BAA9"/>
<dbReference type="SMART" id="SM00320">
    <property type="entry name" value="WD40"/>
    <property type="match status" value="6"/>
</dbReference>
<organism evidence="4 5">
    <name type="scientific">Latimeria chalumnae</name>
    <name type="common">Coelacanth</name>
    <dbReference type="NCBI Taxonomy" id="7897"/>
    <lineage>
        <taxon>Eukaryota</taxon>
        <taxon>Metazoa</taxon>
        <taxon>Chordata</taxon>
        <taxon>Craniata</taxon>
        <taxon>Vertebrata</taxon>
        <taxon>Euteleostomi</taxon>
        <taxon>Coelacanthiformes</taxon>
        <taxon>Coelacanthidae</taxon>
        <taxon>Latimeria</taxon>
    </lineage>
</organism>
<dbReference type="HOGENOM" id="CLU_061931_0_0_1"/>
<dbReference type="Proteomes" id="UP000008672">
    <property type="component" value="Unassembled WGS sequence"/>
</dbReference>
<evidence type="ECO:0000256" key="1">
    <source>
        <dbReference type="ARBA" id="ARBA00022574"/>
    </source>
</evidence>
<dbReference type="InterPro" id="IPR040066">
    <property type="entry name" value="WDR31"/>
</dbReference>
<dbReference type="eggNOG" id="KOG0279">
    <property type="taxonomic scope" value="Eukaryota"/>
</dbReference>
<accession>H3BAA9</accession>
<sequence>YFTLCIMGKLQSKVKRSTSKYRAIDGVEKSFPTTTVQQYKPAHSDAVTSVTALTSDLCVSGGKDKSVVVYNWSCGVVLKRFLGHERDVTKVACLLESNRVFSASRDKSALMWTLDSNLEPSQEFNGHDLVVTGLAVSPDASQLCTGSRDNSICIWDVETGDCLQKSSISRNLVTHICWVPGEPYIIQTSEDKMIRIWDSRELQVAHTFPMKQYIQMHCSVSQDGHYCTTSSNGFGGEGCEATLWDLRQTKSKVCEYKGHLQTTAACIFLPNSMASTPLVATSSHDCTVKIWNRDNATCIASLSLDGSGPLSSLAVCNSSYLICASFNSGIHLLRMTNTRGLELQEFARF</sequence>
<evidence type="ECO:0000313" key="4">
    <source>
        <dbReference type="Ensembl" id="ENSLACP00000018830.1"/>
    </source>
</evidence>
<feature type="repeat" description="WD" evidence="3">
    <location>
        <begin position="124"/>
        <end position="165"/>
    </location>
</feature>
<proteinExistence type="predicted"/>
<reference evidence="4" key="2">
    <citation type="submission" date="2025-08" db="UniProtKB">
        <authorList>
            <consortium name="Ensembl"/>
        </authorList>
    </citation>
    <scope>IDENTIFICATION</scope>
</reference>
<name>H3BAA9_LATCH</name>
<feature type="repeat" description="WD" evidence="3">
    <location>
        <begin position="256"/>
        <end position="301"/>
    </location>
</feature>
<evidence type="ECO:0000256" key="3">
    <source>
        <dbReference type="PROSITE-ProRule" id="PRU00221"/>
    </source>
</evidence>
<reference evidence="5" key="1">
    <citation type="submission" date="2011-08" db="EMBL/GenBank/DDBJ databases">
        <title>The draft genome of Latimeria chalumnae.</title>
        <authorList>
            <person name="Di Palma F."/>
            <person name="Alfoldi J."/>
            <person name="Johnson J."/>
            <person name="Berlin A."/>
            <person name="Gnerre S."/>
            <person name="Jaffe D."/>
            <person name="MacCallum I."/>
            <person name="Young S."/>
            <person name="Walker B.J."/>
            <person name="Lander E."/>
            <person name="Lindblad-Toh K."/>
        </authorList>
    </citation>
    <scope>NUCLEOTIDE SEQUENCE [LARGE SCALE GENOMIC DNA]</scope>
    <source>
        <strain evidence="5">Wild caught</strain>
    </source>
</reference>
<keyword evidence="1 3" id="KW-0853">WD repeat</keyword>
<keyword evidence="5" id="KW-1185">Reference proteome</keyword>
<gene>
    <name evidence="4" type="primary">WDR31</name>
</gene>
<feature type="repeat" description="WD" evidence="3">
    <location>
        <begin position="81"/>
        <end position="122"/>
    </location>
</feature>
<dbReference type="InterPro" id="IPR019775">
    <property type="entry name" value="WD40_repeat_CS"/>
</dbReference>
<dbReference type="OMA" id="KVICYPG"/>
<dbReference type="EMBL" id="AFYH01057141">
    <property type="status" value="NOT_ANNOTATED_CDS"/>
    <property type="molecule type" value="Genomic_DNA"/>
</dbReference>
<dbReference type="Pfam" id="PF00400">
    <property type="entry name" value="WD40"/>
    <property type="match status" value="5"/>
</dbReference>
<dbReference type="Ensembl" id="ENSLACT00000018963.1">
    <property type="protein sequence ID" value="ENSLACP00000018830.1"/>
    <property type="gene ID" value="ENSLACG00000016575.1"/>
</dbReference>
<dbReference type="PROSITE" id="PS50294">
    <property type="entry name" value="WD_REPEATS_REGION"/>
    <property type="match status" value="1"/>
</dbReference>
<dbReference type="FunCoup" id="H3BAA9">
    <property type="interactions" value="53"/>
</dbReference>
<dbReference type="PANTHER" id="PTHR19869:SF1">
    <property type="entry name" value="WD REPEAT-CONTAINING PROTEIN 31"/>
    <property type="match status" value="1"/>
</dbReference>
<dbReference type="EMBL" id="AFYH01057140">
    <property type="status" value="NOT_ANNOTATED_CDS"/>
    <property type="molecule type" value="Genomic_DNA"/>
</dbReference>
<evidence type="ECO:0000313" key="5">
    <source>
        <dbReference type="Proteomes" id="UP000008672"/>
    </source>
</evidence>
<dbReference type="PANTHER" id="PTHR19869">
    <property type="entry name" value="SPERMATID WD-REPEAT PROTEIN"/>
    <property type="match status" value="1"/>
</dbReference>
<dbReference type="STRING" id="7897.ENSLACP00000018830"/>
<dbReference type="InterPro" id="IPR015943">
    <property type="entry name" value="WD40/YVTN_repeat-like_dom_sf"/>
</dbReference>
<dbReference type="PROSITE" id="PS00678">
    <property type="entry name" value="WD_REPEATS_1"/>
    <property type="match status" value="1"/>
</dbReference>